<accession>A0A7U3VP31</accession>
<dbReference type="EMBL" id="AP018365">
    <property type="protein sequence ID" value="BBA98307.1"/>
    <property type="molecule type" value="Genomic_DNA"/>
</dbReference>
<feature type="region of interest" description="Disordered" evidence="1">
    <location>
        <begin position="235"/>
        <end position="293"/>
    </location>
</feature>
<gene>
    <name evidence="3" type="ORF">RVR_4440</name>
</gene>
<name>A0A7U3VP31_9ACTN</name>
<evidence type="ECO:0000313" key="3">
    <source>
        <dbReference type="EMBL" id="BBA98307.1"/>
    </source>
</evidence>
<feature type="transmembrane region" description="Helical" evidence="2">
    <location>
        <begin position="54"/>
        <end position="78"/>
    </location>
</feature>
<dbReference type="AlphaFoldDB" id="A0A7U3VP31"/>
<feature type="compositionally biased region" description="Basic and acidic residues" evidence="1">
    <location>
        <begin position="327"/>
        <end position="342"/>
    </location>
</feature>
<keyword evidence="2" id="KW-0812">Transmembrane</keyword>
<keyword evidence="2" id="KW-0472">Membrane</keyword>
<evidence type="ECO:0000256" key="1">
    <source>
        <dbReference type="SAM" id="MobiDB-lite"/>
    </source>
</evidence>
<feature type="compositionally biased region" description="Pro residues" evidence="1">
    <location>
        <begin position="252"/>
        <end position="283"/>
    </location>
</feature>
<proteinExistence type="predicted"/>
<organism evidence="3 4">
    <name type="scientific">Actinacidiphila reveromycinica</name>
    <dbReference type="NCBI Taxonomy" id="659352"/>
    <lineage>
        <taxon>Bacteria</taxon>
        <taxon>Bacillati</taxon>
        <taxon>Actinomycetota</taxon>
        <taxon>Actinomycetes</taxon>
        <taxon>Kitasatosporales</taxon>
        <taxon>Streptomycetaceae</taxon>
        <taxon>Actinacidiphila</taxon>
    </lineage>
</organism>
<reference evidence="3 4" key="1">
    <citation type="journal article" date="2010" name="J. Bacteriol.">
        <title>Biochemical characterization of a novel indole prenyltransferase from Streptomyces sp. SN-593.</title>
        <authorList>
            <person name="Takahashi S."/>
            <person name="Takagi H."/>
            <person name="Toyoda A."/>
            <person name="Uramoto M."/>
            <person name="Nogawa T."/>
            <person name="Ueki M."/>
            <person name="Sakaki Y."/>
            <person name="Osada H."/>
        </authorList>
    </citation>
    <scope>NUCLEOTIDE SEQUENCE [LARGE SCALE GENOMIC DNA]</scope>
    <source>
        <strain evidence="3 4">SN-593</strain>
    </source>
</reference>
<reference evidence="3 4" key="3">
    <citation type="journal article" date="2011" name="Nat. Chem. Biol.">
        <title>Reveromycin A biosynthesis uses RevG and RevJ for stereospecific spiroacetal formation.</title>
        <authorList>
            <person name="Takahashi S."/>
            <person name="Toyoda A."/>
            <person name="Sekiyama Y."/>
            <person name="Takagi H."/>
            <person name="Nogawa T."/>
            <person name="Uramoto M."/>
            <person name="Suzuki R."/>
            <person name="Koshino H."/>
            <person name="Kumano T."/>
            <person name="Panthee S."/>
            <person name="Dairi T."/>
            <person name="Ishikawa J."/>
            <person name="Ikeda H."/>
            <person name="Sakaki Y."/>
            <person name="Osada H."/>
        </authorList>
    </citation>
    <scope>NUCLEOTIDE SEQUENCE [LARGE SCALE GENOMIC DNA]</scope>
    <source>
        <strain evidence="3 4">SN-593</strain>
    </source>
</reference>
<dbReference type="RefSeq" id="WP_202234468.1">
    <property type="nucleotide sequence ID" value="NZ_AP018365.1"/>
</dbReference>
<keyword evidence="4" id="KW-1185">Reference proteome</keyword>
<reference evidence="3 4" key="2">
    <citation type="journal article" date="2011" name="J. Antibiot.">
        <title>Furaquinocins I and J: novel polyketide isoprenoid hybrid compounds from Streptomyces reveromyceticus SN-593.</title>
        <authorList>
            <person name="Panthee S."/>
            <person name="Takahashi S."/>
            <person name="Takagi H."/>
            <person name="Nogawa T."/>
            <person name="Oowada E."/>
            <person name="Uramoto M."/>
            <person name="Osada H."/>
        </authorList>
    </citation>
    <scope>NUCLEOTIDE SEQUENCE [LARGE SCALE GENOMIC DNA]</scope>
    <source>
        <strain evidence="3 4">SN-593</strain>
    </source>
</reference>
<evidence type="ECO:0000256" key="2">
    <source>
        <dbReference type="SAM" id="Phobius"/>
    </source>
</evidence>
<dbReference type="Proteomes" id="UP000595703">
    <property type="component" value="Chromosome"/>
</dbReference>
<sequence length="355" mass="37313">MTDPTPQQPRIEGVKYRKVRLFRNETTVIDGISSTRRVGYDGWEPVPPREWDELILKTVTGIAIGFTAIAVAGGTASLGGLLDPLVPSVVAYGMGSVFAIAWLYCLGIEWLNRTAPDRARPAKIAGWFFLLLSMGAVASYGHTLHQEWAGGFGAGVDLVAKGAWWLLLREYAVPLDAGVAHWVQDEEQRLAGRALLAGRVRRLNRRAAYHRAVGGAEFQAADAMLTRAEAARGLPEAPAEPAPEPVHVAEPAPAPAPAAPAPAAPPAPPAAPAEPPAAAPAPPAAAGGAAPTPPVTAITRQPIAAICRTEIAANAKVSDADLVDAVKKAGHPDRPNLPDTVRRTALRIDPNRKAS</sequence>
<evidence type="ECO:0000313" key="4">
    <source>
        <dbReference type="Proteomes" id="UP000595703"/>
    </source>
</evidence>
<feature type="region of interest" description="Disordered" evidence="1">
    <location>
        <begin position="327"/>
        <end position="355"/>
    </location>
</feature>
<feature type="transmembrane region" description="Helical" evidence="2">
    <location>
        <begin position="124"/>
        <end position="142"/>
    </location>
</feature>
<protein>
    <submittedName>
        <fullName evidence="3">Uncharacterized protein</fullName>
    </submittedName>
</protein>
<keyword evidence="2" id="KW-1133">Transmembrane helix</keyword>
<feature type="transmembrane region" description="Helical" evidence="2">
    <location>
        <begin position="90"/>
        <end position="112"/>
    </location>
</feature>
<dbReference type="KEGG" id="arev:RVR_4440"/>
<reference evidence="3 4" key="4">
    <citation type="journal article" date="2020" name="Sci. Rep.">
        <title>beta-carboline chemical signals induce reveromycin production through a LuxR family regulator in Streptomyces sp. SN-593.</title>
        <authorList>
            <person name="Panthee S."/>
            <person name="Kito N."/>
            <person name="Hayashi T."/>
            <person name="Shimizu T."/>
            <person name="Ishikawa J."/>
            <person name="Hamamoto H."/>
            <person name="Osada H."/>
            <person name="Takahashi S."/>
        </authorList>
    </citation>
    <scope>NUCLEOTIDE SEQUENCE [LARGE SCALE GENOMIC DNA]</scope>
    <source>
        <strain evidence="3 4">SN-593</strain>
    </source>
</reference>